<feature type="domain" description="Calcineurin-like phosphoesterase" evidence="3">
    <location>
        <begin position="10"/>
        <end position="245"/>
    </location>
</feature>
<keyword evidence="2" id="KW-0378">Hydrolase</keyword>
<feature type="domain" description="5'-Nucleotidase C-terminal" evidence="4">
    <location>
        <begin position="379"/>
        <end position="529"/>
    </location>
</feature>
<dbReference type="AlphaFoldDB" id="A0A4U1BFH8"/>
<organism evidence="5 6">
    <name type="scientific">Ferrimonas sediminicola</name>
    <dbReference type="NCBI Taxonomy" id="2569538"/>
    <lineage>
        <taxon>Bacteria</taxon>
        <taxon>Pseudomonadati</taxon>
        <taxon>Pseudomonadota</taxon>
        <taxon>Gammaproteobacteria</taxon>
        <taxon>Alteromonadales</taxon>
        <taxon>Ferrimonadaceae</taxon>
        <taxon>Ferrimonas</taxon>
    </lineage>
</organism>
<dbReference type="SUPFAM" id="SSF56300">
    <property type="entry name" value="Metallo-dependent phosphatases"/>
    <property type="match status" value="1"/>
</dbReference>
<evidence type="ECO:0000256" key="1">
    <source>
        <dbReference type="ARBA" id="ARBA00022729"/>
    </source>
</evidence>
<accession>A0A4U1BFH8</accession>
<keyword evidence="2" id="KW-0547">Nucleotide-binding</keyword>
<dbReference type="PRINTS" id="PR01607">
    <property type="entry name" value="APYRASEFAMLY"/>
</dbReference>
<evidence type="ECO:0000259" key="4">
    <source>
        <dbReference type="Pfam" id="PF02872"/>
    </source>
</evidence>
<dbReference type="RefSeq" id="WP_136852891.1">
    <property type="nucleotide sequence ID" value="NZ_SWCI01000004.1"/>
</dbReference>
<dbReference type="GO" id="GO:0009166">
    <property type="term" value="P:nucleotide catabolic process"/>
    <property type="evidence" value="ECO:0007669"/>
    <property type="project" value="InterPro"/>
</dbReference>
<dbReference type="GO" id="GO:0008253">
    <property type="term" value="F:5'-nucleotidase activity"/>
    <property type="evidence" value="ECO:0007669"/>
    <property type="project" value="TreeGrafter"/>
</dbReference>
<dbReference type="EMBL" id="SWCI01000004">
    <property type="protein sequence ID" value="TKB49437.1"/>
    <property type="molecule type" value="Genomic_DNA"/>
</dbReference>
<dbReference type="GO" id="GO:0000166">
    <property type="term" value="F:nucleotide binding"/>
    <property type="evidence" value="ECO:0007669"/>
    <property type="project" value="UniProtKB-KW"/>
</dbReference>
<evidence type="ECO:0000313" key="6">
    <source>
        <dbReference type="Proteomes" id="UP000305674"/>
    </source>
</evidence>
<keyword evidence="6" id="KW-1185">Reference proteome</keyword>
<dbReference type="InterPro" id="IPR006179">
    <property type="entry name" value="5_nucleotidase/apyrase"/>
</dbReference>
<evidence type="ECO:0000259" key="3">
    <source>
        <dbReference type="Pfam" id="PF00149"/>
    </source>
</evidence>
<keyword evidence="1" id="KW-0732">Signal</keyword>
<evidence type="ECO:0000256" key="2">
    <source>
        <dbReference type="RuleBase" id="RU362119"/>
    </source>
</evidence>
<dbReference type="OrthoDB" id="9803927at2"/>
<dbReference type="InterPro" id="IPR004843">
    <property type="entry name" value="Calcineurin-like_PHP"/>
</dbReference>
<dbReference type="GO" id="GO:0008768">
    <property type="term" value="F:UDP-sugar diphosphatase activity"/>
    <property type="evidence" value="ECO:0007669"/>
    <property type="project" value="TreeGrafter"/>
</dbReference>
<dbReference type="InterPro" id="IPR036907">
    <property type="entry name" value="5'-Nucleotdase_C_sf"/>
</dbReference>
<dbReference type="Gene3D" id="3.90.780.10">
    <property type="entry name" value="5'-Nucleotidase, C-terminal domain"/>
    <property type="match status" value="1"/>
</dbReference>
<comment type="similarity">
    <text evidence="2">Belongs to the 5'-nucleotidase family.</text>
</comment>
<dbReference type="InterPro" id="IPR008334">
    <property type="entry name" value="5'-Nucleotdase_C"/>
</dbReference>
<dbReference type="SUPFAM" id="SSF55816">
    <property type="entry name" value="5'-nucleotidase (syn. UDP-sugar hydrolase), C-terminal domain"/>
    <property type="match status" value="1"/>
</dbReference>
<reference evidence="5 6" key="1">
    <citation type="submission" date="2019-04" db="EMBL/GenBank/DDBJ databases">
        <authorList>
            <person name="Hwang J.C."/>
        </authorList>
    </citation>
    <scope>NUCLEOTIDE SEQUENCE [LARGE SCALE GENOMIC DNA]</scope>
    <source>
        <strain evidence="5 6">IMCC35001</strain>
    </source>
</reference>
<protein>
    <submittedName>
        <fullName evidence="5">Bifunctional metallophosphatase/5'-nucleotidase</fullName>
    </submittedName>
</protein>
<name>A0A4U1BFH8_9GAMM</name>
<dbReference type="PANTHER" id="PTHR11575:SF24">
    <property type="entry name" value="5'-NUCLEOTIDASE"/>
    <property type="match status" value="1"/>
</dbReference>
<comment type="caution">
    <text evidence="5">The sequence shown here is derived from an EMBL/GenBank/DDBJ whole genome shotgun (WGS) entry which is preliminary data.</text>
</comment>
<dbReference type="PANTHER" id="PTHR11575">
    <property type="entry name" value="5'-NUCLEOTIDASE-RELATED"/>
    <property type="match status" value="1"/>
</dbReference>
<dbReference type="Pfam" id="PF02872">
    <property type="entry name" value="5_nucleotid_C"/>
    <property type="match status" value="1"/>
</dbReference>
<dbReference type="GO" id="GO:0030288">
    <property type="term" value="C:outer membrane-bounded periplasmic space"/>
    <property type="evidence" value="ECO:0007669"/>
    <property type="project" value="TreeGrafter"/>
</dbReference>
<gene>
    <name evidence="5" type="ORF">FCL40_08890</name>
</gene>
<dbReference type="Pfam" id="PF00149">
    <property type="entry name" value="Metallophos"/>
    <property type="match status" value="1"/>
</dbReference>
<dbReference type="Gene3D" id="3.60.21.10">
    <property type="match status" value="1"/>
</dbReference>
<evidence type="ECO:0000313" key="5">
    <source>
        <dbReference type="EMBL" id="TKB49437.1"/>
    </source>
</evidence>
<sequence>MTEHRPLSLTLAHLNDSHSHFDASRIPLTLPGLGTVFAECGGYARLCSAVDRAKSEARDEQRHLLLVHAGDCFQGSLYFAHFKGTMNAVLNNQLDLDAMALGNHEFDLGNPPLAEFLDHIQFPMLSANLDLSQEDQAKENPMRGKPGLLDYDDDAGHGRFLVRHFDGEPVALFGLSPDNMPELACADPDTHFLDCLTVARATVAAIRQRGINKIILLSHLGYDRDLMMAEQLQGVAAIIGGHTHTLQGHFDNLGLGGRDHYGVVIAGTVVVQAGCNALFLGRLKLDLNADGSLSRVDGGNLLLLGQNLSRDSGGQQALTAPEEEQAWSYLEGQDNLWQVTPDPTVHRLIEEHYRPEIREFERQKVAVASRDLRHIRIPDDKGGSDVAPLLAEAMRWQARQMGLETDFGLHNAGGTRASIAQGKVSAGWIAGTLAPFAIGVERYRLSGRELTDTLESAINNATNNGVVGTGTGSYPYAAGLRYHYQADAPMGERIRDLQVDRDGRWQPVQPEAIYYGVSTGYTAAGKEGYYPLARLPEPPQELGLTIAEAVIAHWQHLGTLD</sequence>
<proteinExistence type="inferred from homology"/>
<dbReference type="InterPro" id="IPR029052">
    <property type="entry name" value="Metallo-depent_PP-like"/>
</dbReference>
<dbReference type="Proteomes" id="UP000305674">
    <property type="component" value="Unassembled WGS sequence"/>
</dbReference>